<dbReference type="Proteomes" id="UP000198534">
    <property type="component" value="Unassembled WGS sequence"/>
</dbReference>
<protein>
    <recommendedName>
        <fullName evidence="3">DUF177 domain-containing protein</fullName>
    </recommendedName>
</protein>
<dbReference type="InterPro" id="IPR003772">
    <property type="entry name" value="YceD"/>
</dbReference>
<accession>A0A1H2Q3I8</accession>
<gene>
    <name evidence="1" type="ORF">SAMN05444487_10179</name>
</gene>
<dbReference type="RefSeq" id="WP_091734571.1">
    <property type="nucleotide sequence ID" value="NZ_FNNQ01000001.1"/>
</dbReference>
<dbReference type="PANTHER" id="PTHR34374:SF1">
    <property type="entry name" value="LARGE RIBOSOMAL RNA SUBUNIT ACCUMULATION PROTEIN YCED HOMOLOG 1, CHLOROPLASTIC"/>
    <property type="match status" value="1"/>
</dbReference>
<dbReference type="Pfam" id="PF02620">
    <property type="entry name" value="YceD"/>
    <property type="match status" value="1"/>
</dbReference>
<evidence type="ECO:0000313" key="1">
    <source>
        <dbReference type="EMBL" id="SDW01368.1"/>
    </source>
</evidence>
<name>A0A1H2Q3I8_9BACL</name>
<proteinExistence type="predicted"/>
<dbReference type="STRING" id="1048340.SAMN05444487_10179"/>
<evidence type="ECO:0008006" key="3">
    <source>
        <dbReference type="Google" id="ProtNLM"/>
    </source>
</evidence>
<sequence length="175" mass="20264">MRITFRELDYKPGPIEKEGTVMLEGLEKETPDLLRLDPLKVRVTAWKEQEVYPVQGKQSTNVELRCSRCLTSFDQSLEMDWFETFADSNQSRSEVVGEEEEDETLYVDIHQPTDITPVIEQALLLSLPFAPICTETCKGLCPHCGTNWNHESCQCDRRRVDPRMAKLEELLKRED</sequence>
<organism evidence="1 2">
    <name type="scientific">Marininema mesophilum</name>
    <dbReference type="NCBI Taxonomy" id="1048340"/>
    <lineage>
        <taxon>Bacteria</taxon>
        <taxon>Bacillati</taxon>
        <taxon>Bacillota</taxon>
        <taxon>Bacilli</taxon>
        <taxon>Bacillales</taxon>
        <taxon>Thermoactinomycetaceae</taxon>
        <taxon>Marininema</taxon>
    </lineage>
</organism>
<dbReference type="PANTHER" id="PTHR34374">
    <property type="entry name" value="LARGE RIBOSOMAL RNA SUBUNIT ACCUMULATION PROTEIN YCED HOMOLOG 1, CHLOROPLASTIC"/>
    <property type="match status" value="1"/>
</dbReference>
<dbReference type="AlphaFoldDB" id="A0A1H2Q3I8"/>
<evidence type="ECO:0000313" key="2">
    <source>
        <dbReference type="Proteomes" id="UP000198534"/>
    </source>
</evidence>
<keyword evidence="2" id="KW-1185">Reference proteome</keyword>
<dbReference type="OrthoDB" id="9790372at2"/>
<dbReference type="EMBL" id="FNNQ01000001">
    <property type="protein sequence ID" value="SDW01368.1"/>
    <property type="molecule type" value="Genomic_DNA"/>
</dbReference>
<reference evidence="1 2" key="1">
    <citation type="submission" date="2016-10" db="EMBL/GenBank/DDBJ databases">
        <authorList>
            <person name="de Groot N.N."/>
        </authorList>
    </citation>
    <scope>NUCLEOTIDE SEQUENCE [LARGE SCALE GENOMIC DNA]</scope>
    <source>
        <strain evidence="1 2">DSM 45610</strain>
    </source>
</reference>